<sequence>MSILNNSYEPMAQHSGLIERLPTEILHQIFDYVDVETILLSIRR</sequence>
<evidence type="ECO:0000313" key="2">
    <source>
        <dbReference type="EMBL" id="CAF1572342.1"/>
    </source>
</evidence>
<proteinExistence type="predicted"/>
<gene>
    <name evidence="2" type="ORF">SEV965_LOCUS39633</name>
</gene>
<evidence type="ECO:0000313" key="3">
    <source>
        <dbReference type="Proteomes" id="UP000663889"/>
    </source>
</evidence>
<feature type="domain" description="F-box" evidence="1">
    <location>
        <begin position="15"/>
        <end position="44"/>
    </location>
</feature>
<dbReference type="Proteomes" id="UP000663889">
    <property type="component" value="Unassembled WGS sequence"/>
</dbReference>
<accession>A0A815YLZ1</accession>
<evidence type="ECO:0000259" key="1">
    <source>
        <dbReference type="PROSITE" id="PS50181"/>
    </source>
</evidence>
<protein>
    <recommendedName>
        <fullName evidence="1">F-box domain-containing protein</fullName>
    </recommendedName>
</protein>
<feature type="non-terminal residue" evidence="2">
    <location>
        <position position="44"/>
    </location>
</feature>
<dbReference type="AlphaFoldDB" id="A0A815YLZ1"/>
<organism evidence="2 3">
    <name type="scientific">Rotaria sordida</name>
    <dbReference type="NCBI Taxonomy" id="392033"/>
    <lineage>
        <taxon>Eukaryota</taxon>
        <taxon>Metazoa</taxon>
        <taxon>Spiralia</taxon>
        <taxon>Gnathifera</taxon>
        <taxon>Rotifera</taxon>
        <taxon>Eurotatoria</taxon>
        <taxon>Bdelloidea</taxon>
        <taxon>Philodinida</taxon>
        <taxon>Philodinidae</taxon>
        <taxon>Rotaria</taxon>
    </lineage>
</organism>
<name>A0A815YLZ1_9BILA</name>
<dbReference type="InterPro" id="IPR001810">
    <property type="entry name" value="F-box_dom"/>
</dbReference>
<reference evidence="2" key="1">
    <citation type="submission" date="2021-02" db="EMBL/GenBank/DDBJ databases">
        <authorList>
            <person name="Nowell W R."/>
        </authorList>
    </citation>
    <scope>NUCLEOTIDE SEQUENCE</scope>
</reference>
<dbReference type="EMBL" id="CAJNOU010015487">
    <property type="protein sequence ID" value="CAF1572342.1"/>
    <property type="molecule type" value="Genomic_DNA"/>
</dbReference>
<dbReference type="InterPro" id="IPR036047">
    <property type="entry name" value="F-box-like_dom_sf"/>
</dbReference>
<dbReference type="PROSITE" id="PS50181">
    <property type="entry name" value="FBOX"/>
    <property type="match status" value="1"/>
</dbReference>
<comment type="caution">
    <text evidence="2">The sequence shown here is derived from an EMBL/GenBank/DDBJ whole genome shotgun (WGS) entry which is preliminary data.</text>
</comment>
<dbReference type="SUPFAM" id="SSF81383">
    <property type="entry name" value="F-box domain"/>
    <property type="match status" value="1"/>
</dbReference>